<dbReference type="PANTHER" id="PTHR11328:SF24">
    <property type="entry name" value="MAJOR FACILITATOR SUPERFAMILY (MFS) PROFILE DOMAIN-CONTAINING PROTEIN"/>
    <property type="match status" value="1"/>
</dbReference>
<dbReference type="SUPFAM" id="SSF103473">
    <property type="entry name" value="MFS general substrate transporter"/>
    <property type="match status" value="1"/>
</dbReference>
<keyword evidence="2" id="KW-0812">Transmembrane</keyword>
<organism evidence="3 4">
    <name type="scientific">Phenylobacterium terrae</name>
    <dbReference type="NCBI Taxonomy" id="2665495"/>
    <lineage>
        <taxon>Bacteria</taxon>
        <taxon>Pseudomonadati</taxon>
        <taxon>Pseudomonadota</taxon>
        <taxon>Alphaproteobacteria</taxon>
        <taxon>Caulobacterales</taxon>
        <taxon>Caulobacteraceae</taxon>
        <taxon>Phenylobacterium</taxon>
    </lineage>
</organism>
<feature type="transmembrane region" description="Helical" evidence="2">
    <location>
        <begin position="409"/>
        <end position="431"/>
    </location>
</feature>
<keyword evidence="2" id="KW-1133">Transmembrane helix</keyword>
<feature type="transmembrane region" description="Helical" evidence="2">
    <location>
        <begin position="169"/>
        <end position="190"/>
    </location>
</feature>
<evidence type="ECO:0000256" key="1">
    <source>
        <dbReference type="ARBA" id="ARBA00009617"/>
    </source>
</evidence>
<sequence length="490" mass="53235">MSEAAGLPAQTAKPEAVSPIPSLWTKLAYGFGSVAYGVKDNGFSYLLLLFYSQVVGLDARLVGLAITIALVLDALSDPIVGYWSDNFHSRWGRRHPFMYGSAIPVAASYFLLWAPPSGLSQGALFWYVLVLAVAIRTFITFYETPSSALGPELTEDYDQRSSLMSFRYYFGWTGGNAMSVMMFLALFPAFSTAAIPNGQFNRDAYAAYGIIASVLIFVAIVISAAGTHSRIVHLKPPPPRRRLTLGTIFREMFETLADRSFIALFIAAMLGAVASGLSAALSFYFLTYFWGFSPQQNGLITLGVFVSAILGSALAPVATRTLGKKRGAMIIGLIAFIGSPLPIVLRLAGVLPDDPNFNFWLVLVAGTIDVGLIICFQILSASMLADLVEQAELKTGRRNEGVFFAASTFIRKVVNGLGIMTATFVLAAAQFPTGADPSQVSDETLFRLGAYYVPTILTLWMAMMAVMFAYKLDRAGHEANLRKLAEARRR</sequence>
<dbReference type="PANTHER" id="PTHR11328">
    <property type="entry name" value="MAJOR FACILITATOR SUPERFAMILY DOMAIN-CONTAINING PROTEIN"/>
    <property type="match status" value="1"/>
</dbReference>
<feature type="transmembrane region" description="Helical" evidence="2">
    <location>
        <begin position="205"/>
        <end position="225"/>
    </location>
</feature>
<feature type="transmembrane region" description="Helical" evidence="2">
    <location>
        <begin position="124"/>
        <end position="142"/>
    </location>
</feature>
<gene>
    <name evidence="3" type="ORF">ACFSC0_09855</name>
</gene>
<evidence type="ECO:0000313" key="4">
    <source>
        <dbReference type="Proteomes" id="UP001597237"/>
    </source>
</evidence>
<proteinExistence type="inferred from homology"/>
<evidence type="ECO:0000313" key="3">
    <source>
        <dbReference type="EMBL" id="MFD1783697.1"/>
    </source>
</evidence>
<dbReference type="Proteomes" id="UP001597237">
    <property type="component" value="Unassembled WGS sequence"/>
</dbReference>
<accession>A0ABW4N1H1</accession>
<comment type="caution">
    <text evidence="3">The sequence shown here is derived from an EMBL/GenBank/DDBJ whole genome shotgun (WGS) entry which is preliminary data.</text>
</comment>
<keyword evidence="2" id="KW-0472">Membrane</keyword>
<feature type="transmembrane region" description="Helical" evidence="2">
    <location>
        <begin position="451"/>
        <end position="470"/>
    </location>
</feature>
<comment type="similarity">
    <text evidence="1">Belongs to the sodium:galactoside symporter (TC 2.A.2) family.</text>
</comment>
<reference evidence="4" key="1">
    <citation type="journal article" date="2019" name="Int. J. Syst. Evol. Microbiol.">
        <title>The Global Catalogue of Microorganisms (GCM) 10K type strain sequencing project: providing services to taxonomists for standard genome sequencing and annotation.</title>
        <authorList>
            <consortium name="The Broad Institute Genomics Platform"/>
            <consortium name="The Broad Institute Genome Sequencing Center for Infectious Disease"/>
            <person name="Wu L."/>
            <person name="Ma J."/>
        </authorList>
    </citation>
    <scope>NUCLEOTIDE SEQUENCE [LARGE SCALE GENOMIC DNA]</scope>
    <source>
        <strain evidence="4">DFY28</strain>
    </source>
</reference>
<feature type="transmembrane region" description="Helical" evidence="2">
    <location>
        <begin position="96"/>
        <end position="112"/>
    </location>
</feature>
<dbReference type="Gene3D" id="1.20.1250.20">
    <property type="entry name" value="MFS general substrate transporter like domains"/>
    <property type="match status" value="1"/>
</dbReference>
<protein>
    <submittedName>
        <fullName evidence="3">MFS transporter</fullName>
    </submittedName>
</protein>
<name>A0ABW4N1H1_9CAUL</name>
<feature type="transmembrane region" description="Helical" evidence="2">
    <location>
        <begin position="357"/>
        <end position="388"/>
    </location>
</feature>
<dbReference type="RefSeq" id="WP_377283111.1">
    <property type="nucleotide sequence ID" value="NZ_JBHRSI010000008.1"/>
</dbReference>
<feature type="transmembrane region" description="Helical" evidence="2">
    <location>
        <begin position="50"/>
        <end position="75"/>
    </location>
</feature>
<feature type="transmembrane region" description="Helical" evidence="2">
    <location>
        <begin position="330"/>
        <end position="351"/>
    </location>
</feature>
<dbReference type="EMBL" id="JBHUEY010000001">
    <property type="protein sequence ID" value="MFD1783697.1"/>
    <property type="molecule type" value="Genomic_DNA"/>
</dbReference>
<feature type="transmembrane region" description="Helical" evidence="2">
    <location>
        <begin position="261"/>
        <end position="286"/>
    </location>
</feature>
<feature type="transmembrane region" description="Helical" evidence="2">
    <location>
        <begin position="298"/>
        <end position="318"/>
    </location>
</feature>
<dbReference type="Pfam" id="PF13347">
    <property type="entry name" value="MFS_2"/>
    <property type="match status" value="1"/>
</dbReference>
<dbReference type="InterPro" id="IPR036259">
    <property type="entry name" value="MFS_trans_sf"/>
</dbReference>
<keyword evidence="4" id="KW-1185">Reference proteome</keyword>
<dbReference type="InterPro" id="IPR039672">
    <property type="entry name" value="MFS_2"/>
</dbReference>
<evidence type="ECO:0000256" key="2">
    <source>
        <dbReference type="SAM" id="Phobius"/>
    </source>
</evidence>